<sequence length="142" mass="15980">MDIDQFKPKEYWTMKAKFNGKERRSNKDVTFDARLTHFDSNKLTQFSITSDGEARDIEGKVNSAEFQVISMKKNKVRRNPPTPYITSTLQQDAGNKLNLSASQTMKIAQKLYEGVELSNGVAVGLITYMRTDGFHVGIALVA</sequence>
<dbReference type="InterPro" id="IPR013826">
    <property type="entry name" value="Topo_IA_cen_sub3"/>
</dbReference>
<dbReference type="Pfam" id="PF01131">
    <property type="entry name" value="Topoisom_bac"/>
    <property type="match status" value="1"/>
</dbReference>
<dbReference type="InterPro" id="IPR000380">
    <property type="entry name" value="Topo_IA"/>
</dbReference>
<dbReference type="Proteomes" id="UP000236291">
    <property type="component" value="Unassembled WGS sequence"/>
</dbReference>
<dbReference type="GO" id="GO:0003917">
    <property type="term" value="F:DNA topoisomerase type I (single strand cut, ATP-independent) activity"/>
    <property type="evidence" value="ECO:0007669"/>
    <property type="project" value="InterPro"/>
</dbReference>
<comment type="caution">
    <text evidence="2">The sequence shown here is derived from an EMBL/GenBank/DDBJ whole genome shotgun (WGS) entry which is preliminary data.</text>
</comment>
<dbReference type="PANTHER" id="PTHR42785:SF1">
    <property type="entry name" value="DNA TOPOISOMERASE"/>
    <property type="match status" value="1"/>
</dbReference>
<dbReference type="ExpressionAtlas" id="A0A2K3M6C4">
    <property type="expression patterns" value="baseline"/>
</dbReference>
<evidence type="ECO:0000313" key="2">
    <source>
        <dbReference type="EMBL" id="PNX86338.1"/>
    </source>
</evidence>
<dbReference type="EMBL" id="ASHM01050938">
    <property type="protein sequence ID" value="PNX86338.1"/>
    <property type="molecule type" value="Genomic_DNA"/>
</dbReference>
<evidence type="ECO:0000259" key="1">
    <source>
        <dbReference type="PROSITE" id="PS52039"/>
    </source>
</evidence>
<accession>A0A2K3M6C4</accession>
<reference evidence="2 3" key="1">
    <citation type="journal article" date="2014" name="Am. J. Bot.">
        <title>Genome assembly and annotation for red clover (Trifolium pratense; Fabaceae).</title>
        <authorList>
            <person name="Istvanek J."/>
            <person name="Jaros M."/>
            <person name="Krenek A."/>
            <person name="Repkova J."/>
        </authorList>
    </citation>
    <scope>NUCLEOTIDE SEQUENCE [LARGE SCALE GENOMIC DNA]</scope>
    <source>
        <strain evidence="3">cv. Tatra</strain>
        <tissue evidence="2">Young leaves</tissue>
    </source>
</reference>
<proteinExistence type="predicted"/>
<dbReference type="PANTHER" id="PTHR42785">
    <property type="entry name" value="DNA TOPOISOMERASE, TYPE IA, CORE"/>
    <property type="match status" value="1"/>
</dbReference>
<gene>
    <name evidence="2" type="ORF">L195_g042416</name>
</gene>
<feature type="domain" description="Topo IA-type catalytic" evidence="1">
    <location>
        <begin position="1"/>
        <end position="142"/>
    </location>
</feature>
<organism evidence="2 3">
    <name type="scientific">Trifolium pratense</name>
    <name type="common">Red clover</name>
    <dbReference type="NCBI Taxonomy" id="57577"/>
    <lineage>
        <taxon>Eukaryota</taxon>
        <taxon>Viridiplantae</taxon>
        <taxon>Streptophyta</taxon>
        <taxon>Embryophyta</taxon>
        <taxon>Tracheophyta</taxon>
        <taxon>Spermatophyta</taxon>
        <taxon>Magnoliopsida</taxon>
        <taxon>eudicotyledons</taxon>
        <taxon>Gunneridae</taxon>
        <taxon>Pentapetalae</taxon>
        <taxon>rosids</taxon>
        <taxon>fabids</taxon>
        <taxon>Fabales</taxon>
        <taxon>Fabaceae</taxon>
        <taxon>Papilionoideae</taxon>
        <taxon>50 kb inversion clade</taxon>
        <taxon>NPAAA clade</taxon>
        <taxon>Hologalegina</taxon>
        <taxon>IRL clade</taxon>
        <taxon>Trifolieae</taxon>
        <taxon>Trifolium</taxon>
    </lineage>
</organism>
<dbReference type="GO" id="GO:0006265">
    <property type="term" value="P:DNA topological change"/>
    <property type="evidence" value="ECO:0007669"/>
    <property type="project" value="InterPro"/>
</dbReference>
<dbReference type="InterPro" id="IPR023405">
    <property type="entry name" value="Topo_IA_core_domain"/>
</dbReference>
<dbReference type="Gene3D" id="2.70.20.10">
    <property type="entry name" value="Topoisomerase I, domain 3"/>
    <property type="match status" value="1"/>
</dbReference>
<dbReference type="Gene3D" id="1.10.290.10">
    <property type="entry name" value="Topoisomerase I, domain 4"/>
    <property type="match status" value="1"/>
</dbReference>
<dbReference type="InterPro" id="IPR023406">
    <property type="entry name" value="Topo_IA_AS"/>
</dbReference>
<dbReference type="SUPFAM" id="SSF56712">
    <property type="entry name" value="Prokaryotic type I DNA topoisomerase"/>
    <property type="match status" value="1"/>
</dbReference>
<keyword evidence="2" id="KW-0413">Isomerase</keyword>
<name>A0A2K3M6C4_TRIPR</name>
<evidence type="ECO:0000313" key="3">
    <source>
        <dbReference type="Proteomes" id="UP000236291"/>
    </source>
</evidence>
<reference evidence="2 3" key="2">
    <citation type="journal article" date="2017" name="Front. Plant Sci.">
        <title>Gene Classification and Mining of Molecular Markers Useful in Red Clover (Trifolium pratense) Breeding.</title>
        <authorList>
            <person name="Istvanek J."/>
            <person name="Dluhosova J."/>
            <person name="Dluhos P."/>
            <person name="Patkova L."/>
            <person name="Nedelnik J."/>
            <person name="Repkova J."/>
        </authorList>
    </citation>
    <scope>NUCLEOTIDE SEQUENCE [LARGE SCALE GENOMIC DNA]</scope>
    <source>
        <strain evidence="3">cv. Tatra</strain>
        <tissue evidence="2">Young leaves</tissue>
    </source>
</reference>
<dbReference type="InterPro" id="IPR013497">
    <property type="entry name" value="Topo_IA_cen"/>
</dbReference>
<dbReference type="GO" id="GO:0003677">
    <property type="term" value="F:DNA binding"/>
    <property type="evidence" value="ECO:0007669"/>
    <property type="project" value="InterPro"/>
</dbReference>
<dbReference type="InterPro" id="IPR013825">
    <property type="entry name" value="Topo_IA_cen_sub2"/>
</dbReference>
<dbReference type="STRING" id="57577.A0A2K3M6C4"/>
<protein>
    <submittedName>
        <fullName evidence="2">DNA topoisomerase 1-like protein</fullName>
    </submittedName>
</protein>
<dbReference type="AlphaFoldDB" id="A0A2K3M6C4"/>
<dbReference type="PROSITE" id="PS52039">
    <property type="entry name" value="TOPO_IA_2"/>
    <property type="match status" value="1"/>
</dbReference>
<dbReference type="PROSITE" id="PS00396">
    <property type="entry name" value="TOPO_IA_1"/>
    <property type="match status" value="1"/>
</dbReference>